<keyword evidence="6 10" id="KW-0472">Membrane</keyword>
<feature type="transmembrane region" description="Helical" evidence="10">
    <location>
        <begin position="149"/>
        <end position="174"/>
    </location>
</feature>
<feature type="transmembrane region" description="Helical" evidence="10">
    <location>
        <begin position="325"/>
        <end position="344"/>
    </location>
</feature>
<comment type="subcellular location">
    <subcellularLocation>
        <location evidence="1">Membrane</location>
        <topology evidence="1">Multi-pass membrane protein</topology>
    </subcellularLocation>
</comment>
<keyword evidence="7" id="KW-0869">Chloride channel</keyword>
<dbReference type="KEGG" id="ckw:CKALI_09105"/>
<keyword evidence="4 10" id="KW-1133">Transmembrane helix</keyword>
<protein>
    <submittedName>
        <fullName evidence="11">H(+)/Cl(-) exchange transporter ClcA</fullName>
    </submittedName>
</protein>
<feature type="transmembrane region" description="Helical" evidence="10">
    <location>
        <begin position="54"/>
        <end position="78"/>
    </location>
</feature>
<dbReference type="GO" id="GO:0034707">
    <property type="term" value="C:chloride channel complex"/>
    <property type="evidence" value="ECO:0007669"/>
    <property type="project" value="UniProtKB-KW"/>
</dbReference>
<keyword evidence="9" id="KW-0407">Ion channel</keyword>
<dbReference type="InterPro" id="IPR050368">
    <property type="entry name" value="ClC-type_chloride_channel"/>
</dbReference>
<dbReference type="SUPFAM" id="SSF81340">
    <property type="entry name" value="Clc chloride channel"/>
    <property type="match status" value="1"/>
</dbReference>
<evidence type="ECO:0000256" key="8">
    <source>
        <dbReference type="ARBA" id="ARBA00023214"/>
    </source>
</evidence>
<feature type="transmembrane region" description="Helical" evidence="10">
    <location>
        <begin position="12"/>
        <end position="34"/>
    </location>
</feature>
<dbReference type="AlphaFoldDB" id="A0A6B8VVE7"/>
<name>A0A6B8VVE7_9CORY</name>
<dbReference type="Gene3D" id="1.10.3080.10">
    <property type="entry name" value="Clc chloride channel"/>
    <property type="match status" value="1"/>
</dbReference>
<evidence type="ECO:0000256" key="7">
    <source>
        <dbReference type="ARBA" id="ARBA00023173"/>
    </source>
</evidence>
<dbReference type="PRINTS" id="PR00762">
    <property type="entry name" value="CLCHANNEL"/>
</dbReference>
<feature type="transmembrane region" description="Helical" evidence="10">
    <location>
        <begin position="222"/>
        <end position="243"/>
    </location>
</feature>
<keyword evidence="5" id="KW-0406">Ion transport</keyword>
<dbReference type="InterPro" id="IPR001807">
    <property type="entry name" value="ClC"/>
</dbReference>
<evidence type="ECO:0000256" key="3">
    <source>
        <dbReference type="ARBA" id="ARBA00022692"/>
    </source>
</evidence>
<evidence type="ECO:0000256" key="1">
    <source>
        <dbReference type="ARBA" id="ARBA00004141"/>
    </source>
</evidence>
<evidence type="ECO:0000313" key="11">
    <source>
        <dbReference type="EMBL" id="QGU02676.1"/>
    </source>
</evidence>
<keyword evidence="2" id="KW-0813">Transport</keyword>
<dbReference type="InterPro" id="IPR014743">
    <property type="entry name" value="Cl-channel_core"/>
</dbReference>
<feature type="transmembrane region" description="Helical" evidence="10">
    <location>
        <begin position="294"/>
        <end position="313"/>
    </location>
</feature>
<dbReference type="Pfam" id="PF00654">
    <property type="entry name" value="Voltage_CLC"/>
    <property type="match status" value="1"/>
</dbReference>
<evidence type="ECO:0000256" key="2">
    <source>
        <dbReference type="ARBA" id="ARBA00022448"/>
    </source>
</evidence>
<sequence length="427" mass="44008">MPLESTSISRLSLFAVLTGALTGLAVAALNWAVILTERLVFGTDHLASPDPTSVVSPLRLALTLLGLGFVLSWAWFLLNKYGDEQVSVPGAMAGRKMPLVATLASAFIQVMSVAAGAPVGRENAPRIVGGLSASRLAVWRHLDQPSRRLLIGAAAGAGLGATFHLPLAGAVFALELLLVEMSAQAVITVMLTSATAAAVTGAFVTPHPVFHSVDVSENLPTIIVAIIVGFCAGLLGHFFGKLARIAVQRRATGKALLWQMPVGFAVLAVMSYFVPGVSANARFTTDTILTADNVALGLILVGVLRVCAIVLSFRVGVIGGTLTPAFGLGAICGALLGIALGPLFPGVPLGAFAVLGGAAFLSTAMAAPLFGLIAAIEFTDMAAQGYLPVFVAVVAAALAVRAWGLLVNEEQRLAPFTSALFVGNRRR</sequence>
<dbReference type="RefSeq" id="WP_231580451.1">
    <property type="nucleotide sequence ID" value="NZ_CP046452.1"/>
</dbReference>
<feature type="transmembrane region" description="Helical" evidence="10">
    <location>
        <begin position="350"/>
        <end position="374"/>
    </location>
</feature>
<dbReference type="Proteomes" id="UP000427071">
    <property type="component" value="Chromosome"/>
</dbReference>
<feature type="transmembrane region" description="Helical" evidence="10">
    <location>
        <begin position="99"/>
        <end position="119"/>
    </location>
</feature>
<keyword evidence="3 10" id="KW-0812">Transmembrane</keyword>
<feature type="transmembrane region" description="Helical" evidence="10">
    <location>
        <begin position="255"/>
        <end position="274"/>
    </location>
</feature>
<evidence type="ECO:0000256" key="5">
    <source>
        <dbReference type="ARBA" id="ARBA00023065"/>
    </source>
</evidence>
<keyword evidence="12" id="KW-1185">Reference proteome</keyword>
<dbReference type="EMBL" id="CP046452">
    <property type="protein sequence ID" value="QGU02676.1"/>
    <property type="molecule type" value="Genomic_DNA"/>
</dbReference>
<dbReference type="PANTHER" id="PTHR43427:SF6">
    <property type="entry name" value="CHLORIDE CHANNEL PROTEIN CLC-E"/>
    <property type="match status" value="1"/>
</dbReference>
<accession>A0A6B8VVE7</accession>
<evidence type="ECO:0000313" key="12">
    <source>
        <dbReference type="Proteomes" id="UP000427071"/>
    </source>
</evidence>
<evidence type="ECO:0000256" key="4">
    <source>
        <dbReference type="ARBA" id="ARBA00022989"/>
    </source>
</evidence>
<evidence type="ECO:0000256" key="9">
    <source>
        <dbReference type="ARBA" id="ARBA00023303"/>
    </source>
</evidence>
<evidence type="ECO:0000256" key="10">
    <source>
        <dbReference type="SAM" id="Phobius"/>
    </source>
</evidence>
<dbReference type="GO" id="GO:0005254">
    <property type="term" value="F:chloride channel activity"/>
    <property type="evidence" value="ECO:0007669"/>
    <property type="project" value="UniProtKB-KW"/>
</dbReference>
<proteinExistence type="predicted"/>
<gene>
    <name evidence="11" type="primary">clcA</name>
    <name evidence="11" type="ORF">CKALI_09105</name>
</gene>
<keyword evidence="8" id="KW-0868">Chloride</keyword>
<evidence type="ECO:0000256" key="6">
    <source>
        <dbReference type="ARBA" id="ARBA00023136"/>
    </source>
</evidence>
<organism evidence="11 12">
    <name type="scientific">Corynebacterium kalinowskii</name>
    <dbReference type="NCBI Taxonomy" id="2675216"/>
    <lineage>
        <taxon>Bacteria</taxon>
        <taxon>Bacillati</taxon>
        <taxon>Actinomycetota</taxon>
        <taxon>Actinomycetes</taxon>
        <taxon>Mycobacteriales</taxon>
        <taxon>Corynebacteriaceae</taxon>
        <taxon>Corynebacterium</taxon>
    </lineage>
</organism>
<feature type="transmembrane region" description="Helical" evidence="10">
    <location>
        <begin position="186"/>
        <end position="210"/>
    </location>
</feature>
<reference evidence="12" key="1">
    <citation type="submission" date="2019-11" db="EMBL/GenBank/DDBJ databases">
        <title>Complete genome sequence of Corynebacterium kalinowskii 1959, a novel Corynebacterium species isolated from soil of a small paddock in Vilsendorf, Germany.</title>
        <authorList>
            <person name="Schaffert L."/>
            <person name="Ruwe M."/>
            <person name="Milse J."/>
            <person name="Hanuschka K."/>
            <person name="Ortseifen V."/>
            <person name="Droste J."/>
            <person name="Brandt D."/>
            <person name="Schlueter L."/>
            <person name="Kutter Y."/>
            <person name="Vinke S."/>
            <person name="Viehoefer P."/>
            <person name="Jacob L."/>
            <person name="Luebke N.-C."/>
            <person name="Schulte-Berndt E."/>
            <person name="Hain C."/>
            <person name="Linder M."/>
            <person name="Schmidt P."/>
            <person name="Wollenschlaeger L."/>
            <person name="Luttermann T."/>
            <person name="Thieme E."/>
            <person name="Hassa J."/>
            <person name="Haak M."/>
            <person name="Wittchen M."/>
            <person name="Mentz A."/>
            <person name="Persicke M."/>
            <person name="Busche T."/>
            <person name="Ruckert C."/>
        </authorList>
    </citation>
    <scope>NUCLEOTIDE SEQUENCE [LARGE SCALE GENOMIC DNA]</scope>
    <source>
        <strain evidence="12">1959</strain>
    </source>
</reference>
<feature type="transmembrane region" description="Helical" evidence="10">
    <location>
        <begin position="386"/>
        <end position="406"/>
    </location>
</feature>
<dbReference type="PANTHER" id="PTHR43427">
    <property type="entry name" value="CHLORIDE CHANNEL PROTEIN CLC-E"/>
    <property type="match status" value="1"/>
</dbReference>